<proteinExistence type="inferred from homology"/>
<dbReference type="PROSITE" id="PS51313">
    <property type="entry name" value="VPS28_N"/>
    <property type="match status" value="1"/>
</dbReference>
<reference evidence="12" key="1">
    <citation type="journal article" date="2016" name="Nature">
        <title>The genome of the seagrass Zostera marina reveals angiosperm adaptation to the sea.</title>
        <authorList>
            <person name="Olsen J.L."/>
            <person name="Rouze P."/>
            <person name="Verhelst B."/>
            <person name="Lin Y.-C."/>
            <person name="Bayer T."/>
            <person name="Collen J."/>
            <person name="Dattolo E."/>
            <person name="De Paoli E."/>
            <person name="Dittami S."/>
            <person name="Maumus F."/>
            <person name="Michel G."/>
            <person name="Kersting A."/>
            <person name="Lauritano C."/>
            <person name="Lohaus R."/>
            <person name="Toepel M."/>
            <person name="Tonon T."/>
            <person name="Vanneste K."/>
            <person name="Amirebrahimi M."/>
            <person name="Brakel J."/>
            <person name="Bostroem C."/>
            <person name="Chovatia M."/>
            <person name="Grimwood J."/>
            <person name="Jenkins J.W."/>
            <person name="Jueterbock A."/>
            <person name="Mraz A."/>
            <person name="Stam W.T."/>
            <person name="Tice H."/>
            <person name="Bornberg-Bauer E."/>
            <person name="Green P.J."/>
            <person name="Pearson G.A."/>
            <person name="Procaccini G."/>
            <person name="Duarte C.M."/>
            <person name="Schmutz J."/>
            <person name="Reusch T.B.H."/>
            <person name="Van de Peer Y."/>
        </authorList>
    </citation>
    <scope>NUCLEOTIDE SEQUENCE [LARGE SCALE GENOMIC DNA]</scope>
    <source>
        <strain evidence="12">cv. Finnish</strain>
    </source>
</reference>
<dbReference type="InterPro" id="IPR038358">
    <property type="entry name" value="VPS28_N_sf"/>
</dbReference>
<feature type="domain" description="VPS28 N-terminal" evidence="10">
    <location>
        <begin position="1"/>
        <end position="101"/>
    </location>
</feature>
<evidence type="ECO:0000259" key="10">
    <source>
        <dbReference type="PROSITE" id="PS51313"/>
    </source>
</evidence>
<gene>
    <name evidence="11" type="ORF">ZOSMA_467G00170</name>
</gene>
<dbReference type="Gene3D" id="1.20.120.1130">
    <property type="match status" value="1"/>
</dbReference>
<organism evidence="11 12">
    <name type="scientific">Zostera marina</name>
    <name type="common">Eelgrass</name>
    <dbReference type="NCBI Taxonomy" id="29655"/>
    <lineage>
        <taxon>Eukaryota</taxon>
        <taxon>Viridiplantae</taxon>
        <taxon>Streptophyta</taxon>
        <taxon>Embryophyta</taxon>
        <taxon>Tracheophyta</taxon>
        <taxon>Spermatophyta</taxon>
        <taxon>Magnoliopsida</taxon>
        <taxon>Liliopsida</taxon>
        <taxon>Zosteraceae</taxon>
        <taxon>Zostera</taxon>
    </lineage>
</organism>
<name>A0A0K9P0B1_ZOSMR</name>
<dbReference type="InterPro" id="IPR017899">
    <property type="entry name" value="VPS28_C"/>
</dbReference>
<comment type="subcellular location">
    <subcellularLocation>
        <location evidence="1">Endosome</location>
    </subcellularLocation>
</comment>
<dbReference type="InterPro" id="IPR037202">
    <property type="entry name" value="ESCRT_assembly_dom"/>
</dbReference>
<evidence type="ECO:0000313" key="11">
    <source>
        <dbReference type="EMBL" id="KMZ62424.1"/>
    </source>
</evidence>
<dbReference type="GO" id="GO:0044877">
    <property type="term" value="F:protein-containing complex binding"/>
    <property type="evidence" value="ECO:0000318"/>
    <property type="project" value="GO_Central"/>
</dbReference>
<evidence type="ECO:0000256" key="5">
    <source>
        <dbReference type="ARBA" id="ARBA00057775"/>
    </source>
</evidence>
<keyword evidence="3 7" id="KW-0967">Endosome</keyword>
<comment type="subunit">
    <text evidence="6">Component of the endosomal sorting required for transport complex I (ESCRT-I), composed of ELC, VPS28 and VPS37. Interacts with ELC.</text>
</comment>
<keyword evidence="2 7" id="KW-0813">Transport</keyword>
<evidence type="ECO:0000259" key="9">
    <source>
        <dbReference type="PROSITE" id="PS51310"/>
    </source>
</evidence>
<sequence>MMDEVKLWHDKREREMYDSFADLYAIIKTTEKLEKAYVRDLVSSSDYETECLKLIAQFKTLSSSLRDSVPSVFKFAEAYKMDCPAALNRLVTSAVPATVEHRSAASVAQTASAVNVAECVQIFITVMDSVKLNMVAVDQVHPLLSDLLIALGKLGGGILPTDFEGKVKVKEWISRLSIMAAADMLNDQQCRQLLFDLESSYNSFMAALPSATG</sequence>
<accession>A0A0K9P0B1</accession>
<comment type="caution">
    <text evidence="11">The sequence shown here is derived from an EMBL/GenBank/DDBJ whole genome shotgun (WGS) entry which is preliminary data.</text>
</comment>
<dbReference type="GO" id="GO:0000813">
    <property type="term" value="C:ESCRT I complex"/>
    <property type="evidence" value="ECO:0000318"/>
    <property type="project" value="GO_Central"/>
</dbReference>
<dbReference type="FunFam" id="1.20.1440.200:FF:000002">
    <property type="entry name" value="Vacuolar protein sorting-associated protein 28 homolog"/>
    <property type="match status" value="1"/>
</dbReference>
<evidence type="ECO:0000256" key="2">
    <source>
        <dbReference type="ARBA" id="ARBA00022448"/>
    </source>
</evidence>
<keyword evidence="4 7" id="KW-0653">Protein transport</keyword>
<evidence type="ECO:0000256" key="6">
    <source>
        <dbReference type="ARBA" id="ARBA00061953"/>
    </source>
</evidence>
<dbReference type="Proteomes" id="UP000036987">
    <property type="component" value="Unassembled WGS sequence"/>
</dbReference>
<evidence type="ECO:0000256" key="7">
    <source>
        <dbReference type="PIRNR" id="PIRNR017535"/>
    </source>
</evidence>
<dbReference type="InterPro" id="IPR017898">
    <property type="entry name" value="VPS28_N"/>
</dbReference>
<comment type="similarity">
    <text evidence="7 8">Belongs to the VPS28 family.</text>
</comment>
<dbReference type="AlphaFoldDB" id="A0A0K9P0B1"/>
<dbReference type="SUPFAM" id="SSF140427">
    <property type="entry name" value="VPS28 C-terminal domain-like"/>
    <property type="match status" value="1"/>
</dbReference>
<dbReference type="InterPro" id="IPR007143">
    <property type="entry name" value="Vps28"/>
</dbReference>
<dbReference type="OMA" id="CDEFPTV"/>
<dbReference type="InterPro" id="IPR037206">
    <property type="entry name" value="VPS28_C_sf"/>
</dbReference>
<evidence type="ECO:0000256" key="4">
    <source>
        <dbReference type="ARBA" id="ARBA00022927"/>
    </source>
</evidence>
<dbReference type="OrthoDB" id="2671at2759"/>
<dbReference type="GO" id="GO:0043328">
    <property type="term" value="P:protein transport to vacuole involved in ubiquitin-dependent protein catabolic process via the multivesicular body sorting pathway"/>
    <property type="evidence" value="ECO:0000318"/>
    <property type="project" value="GO_Central"/>
</dbReference>
<dbReference type="PIRSF" id="PIRSF017535">
    <property type="entry name" value="VPS28"/>
    <property type="match status" value="1"/>
</dbReference>
<dbReference type="PROSITE" id="PS51310">
    <property type="entry name" value="VPS28_C"/>
    <property type="match status" value="1"/>
</dbReference>
<dbReference type="Gene3D" id="1.20.1440.200">
    <property type="match status" value="1"/>
</dbReference>
<dbReference type="STRING" id="29655.A0A0K9P0B1"/>
<evidence type="ECO:0000256" key="8">
    <source>
        <dbReference type="PROSITE-ProRule" id="PRU00642"/>
    </source>
</evidence>
<comment type="function">
    <text evidence="5">Component of the ESCRT-I complex (endosomal sorting complex required for transport I), a regulator of vesicular trafficking process. Required for the sorting of endocytic ubiquitinated cargos into multivesicular bodies (MVBs). Mediates the association to the ESCRT-0 complex.</text>
</comment>
<dbReference type="EMBL" id="LFYR01001364">
    <property type="protein sequence ID" value="KMZ62424.1"/>
    <property type="molecule type" value="Genomic_DNA"/>
</dbReference>
<evidence type="ECO:0000256" key="3">
    <source>
        <dbReference type="ARBA" id="ARBA00022753"/>
    </source>
</evidence>
<protein>
    <recommendedName>
        <fullName evidence="7">Vacuolar protein sorting-associated protein 28 homolog</fullName>
    </recommendedName>
</protein>
<dbReference type="Pfam" id="PF03997">
    <property type="entry name" value="VPS28"/>
    <property type="match status" value="1"/>
</dbReference>
<evidence type="ECO:0000313" key="12">
    <source>
        <dbReference type="Proteomes" id="UP000036987"/>
    </source>
</evidence>
<dbReference type="FunFam" id="1.20.120.1130:FF:000001">
    <property type="entry name" value="Vacuolar protein sorting-associated protein 28 homolog"/>
    <property type="match status" value="1"/>
</dbReference>
<dbReference type="PANTHER" id="PTHR12937:SF0">
    <property type="entry name" value="VACUOLAR PROTEIN SORTING-ASSOCIATED PROTEIN 28 HOMOLOG"/>
    <property type="match status" value="1"/>
</dbReference>
<feature type="domain" description="VPS28 C-terminal" evidence="9">
    <location>
        <begin position="111"/>
        <end position="209"/>
    </location>
</feature>
<keyword evidence="12" id="KW-1185">Reference proteome</keyword>
<evidence type="ECO:0000256" key="1">
    <source>
        <dbReference type="ARBA" id="ARBA00004177"/>
    </source>
</evidence>
<dbReference type="PANTHER" id="PTHR12937">
    <property type="entry name" value="VACUOLAR PROTEIN SORTING 28, ISOFORM 2 VPS28"/>
    <property type="match status" value="1"/>
</dbReference>
<dbReference type="SUPFAM" id="SSF140111">
    <property type="entry name" value="Endosomal sorting complex assembly domain"/>
    <property type="match status" value="1"/>
</dbReference>